<accession>A0A9P9IG79</accession>
<evidence type="ECO:0000256" key="13">
    <source>
        <dbReference type="ARBA" id="ARBA00038935"/>
    </source>
</evidence>
<comment type="function">
    <text evidence="12">Beta-glucanases participate in the metabolism of beta-glucan, the main structural component of the cell wall. Acts on lutean, pustulan and 1,6-oligo-beta-D-glucosides.</text>
</comment>
<dbReference type="GO" id="GO:0009986">
    <property type="term" value="C:cell surface"/>
    <property type="evidence" value="ECO:0007669"/>
    <property type="project" value="TreeGrafter"/>
</dbReference>
<dbReference type="PANTHER" id="PTHR31297">
    <property type="entry name" value="GLUCAN ENDO-1,6-BETA-GLUCOSIDASE B"/>
    <property type="match status" value="1"/>
</dbReference>
<dbReference type="GO" id="GO:0071555">
    <property type="term" value="P:cell wall organization"/>
    <property type="evidence" value="ECO:0007669"/>
    <property type="project" value="UniProtKB-KW"/>
</dbReference>
<dbReference type="GO" id="GO:0005576">
    <property type="term" value="C:extracellular region"/>
    <property type="evidence" value="ECO:0007669"/>
    <property type="project" value="UniProtKB-SubCell"/>
</dbReference>
<dbReference type="OrthoDB" id="1887033at2759"/>
<evidence type="ECO:0000256" key="5">
    <source>
        <dbReference type="ARBA" id="ARBA00022801"/>
    </source>
</evidence>
<evidence type="ECO:0000256" key="3">
    <source>
        <dbReference type="ARBA" id="ARBA00022525"/>
    </source>
</evidence>
<dbReference type="InterPro" id="IPR001547">
    <property type="entry name" value="Glyco_hydro_5"/>
</dbReference>
<keyword evidence="3" id="KW-0964">Secreted</keyword>
<keyword evidence="7" id="KW-0119">Carbohydrate metabolism</keyword>
<sequence length="412" mass="47042">MFTLITLVLGLSSVVNAWLPHERNLFGAQPDSIFVYFAAGKGRTIKRYLPSFNKIRAVNLGSLFVIEPWMVSKKWGDMGCGDMRSEFDCVKLLGQKAADVKFQEHWNTWITTSDMDKIKEYGINTIRVPVGYWMVESLVTSDEYFPRGGLKFLDRLVGWAADRGIYVIIDHHGAPRAQEVTQPFTGQWVTETGYYQTSEYERAYKFLQNMTERIHTNNAYRTTGMIQVLNEPERGHPTLVSSYYPNAYDKIRAIETKYGVTSDKLISIQFMDSAWGAGNAKPVLGDKPGVVYDSHRYLKWSTINHTKANYVSTSCADTFGENFNTPLMVGEWSISVKTELEWNSDFDPNVAANKIFYRQWWAAQVTAYEKQLGWAFWSWKTQLNDYRWGYKQAVEAGVIPKNPGEAAELAGC</sequence>
<evidence type="ECO:0000256" key="15">
    <source>
        <dbReference type="ARBA" id="ARBA00042025"/>
    </source>
</evidence>
<reference evidence="20" key="1">
    <citation type="journal article" date="2021" name="Nat. Commun.">
        <title>Genetic determinants of endophytism in the Arabidopsis root mycobiome.</title>
        <authorList>
            <person name="Mesny F."/>
            <person name="Miyauchi S."/>
            <person name="Thiergart T."/>
            <person name="Pickel B."/>
            <person name="Atanasova L."/>
            <person name="Karlsson M."/>
            <person name="Huettel B."/>
            <person name="Barry K.W."/>
            <person name="Haridas S."/>
            <person name="Chen C."/>
            <person name="Bauer D."/>
            <person name="Andreopoulos W."/>
            <person name="Pangilinan J."/>
            <person name="LaButti K."/>
            <person name="Riley R."/>
            <person name="Lipzen A."/>
            <person name="Clum A."/>
            <person name="Drula E."/>
            <person name="Henrissat B."/>
            <person name="Kohler A."/>
            <person name="Grigoriev I.V."/>
            <person name="Martin F.M."/>
            <person name="Hacquard S."/>
        </authorList>
    </citation>
    <scope>NUCLEOTIDE SEQUENCE</scope>
    <source>
        <strain evidence="20">MPI-CAGE-CH-0243</strain>
    </source>
</reference>
<evidence type="ECO:0000256" key="14">
    <source>
        <dbReference type="ARBA" id="ARBA00041472"/>
    </source>
</evidence>
<dbReference type="AlphaFoldDB" id="A0A9P9IG79"/>
<name>A0A9P9IG79_9PLEO</name>
<proteinExistence type="inferred from homology"/>
<dbReference type="EC" id="3.2.1.75" evidence="13"/>
<evidence type="ECO:0000256" key="18">
    <source>
        <dbReference type="SAM" id="SignalP"/>
    </source>
</evidence>
<keyword evidence="21" id="KW-1185">Reference proteome</keyword>
<feature type="domain" description="Glycoside hydrolase family 5" evidence="19">
    <location>
        <begin position="102"/>
        <end position="381"/>
    </location>
</feature>
<dbReference type="GO" id="GO:0046557">
    <property type="term" value="F:glucan endo-1,6-beta-glucosidase activity"/>
    <property type="evidence" value="ECO:0007669"/>
    <property type="project" value="UniProtKB-EC"/>
</dbReference>
<dbReference type="EMBL" id="JAGMWT010000012">
    <property type="protein sequence ID" value="KAH7118847.1"/>
    <property type="molecule type" value="Genomic_DNA"/>
</dbReference>
<dbReference type="InterPro" id="IPR017853">
    <property type="entry name" value="GH"/>
</dbReference>
<dbReference type="GO" id="GO:0009251">
    <property type="term" value="P:glucan catabolic process"/>
    <property type="evidence" value="ECO:0007669"/>
    <property type="project" value="TreeGrafter"/>
</dbReference>
<keyword evidence="10" id="KW-0624">Polysaccharide degradation</keyword>
<evidence type="ECO:0000256" key="11">
    <source>
        <dbReference type="ARBA" id="ARBA00036633"/>
    </source>
</evidence>
<comment type="similarity">
    <text evidence="2 17">Belongs to the glycosyl hydrolase 5 (cellulase A) family.</text>
</comment>
<feature type="chain" id="PRO_5040441488" description="glucan endo-1,6-beta-glucosidase" evidence="18">
    <location>
        <begin position="18"/>
        <end position="412"/>
    </location>
</feature>
<comment type="catalytic activity">
    <reaction evidence="11">
        <text>Random hydrolysis of (1-&gt;6)-linkages in (1-&gt;6)-beta-D-glucans.</text>
        <dbReference type="EC" id="3.2.1.75"/>
    </reaction>
</comment>
<keyword evidence="6" id="KW-0325">Glycoprotein</keyword>
<evidence type="ECO:0000256" key="10">
    <source>
        <dbReference type="ARBA" id="ARBA00023326"/>
    </source>
</evidence>
<evidence type="ECO:0000256" key="17">
    <source>
        <dbReference type="RuleBase" id="RU361153"/>
    </source>
</evidence>
<keyword evidence="9" id="KW-0961">Cell wall biogenesis/degradation</keyword>
<evidence type="ECO:0000256" key="1">
    <source>
        <dbReference type="ARBA" id="ARBA00004613"/>
    </source>
</evidence>
<dbReference type="Pfam" id="PF00150">
    <property type="entry name" value="Cellulase"/>
    <property type="match status" value="1"/>
</dbReference>
<protein>
    <recommendedName>
        <fullName evidence="13">glucan endo-1,6-beta-glucosidase</fullName>
        <ecNumber evidence="13">3.2.1.75</ecNumber>
    </recommendedName>
    <alternativeName>
        <fullName evidence="15">Beta-1,6-glucanase B</fullName>
    </alternativeName>
    <alternativeName>
        <fullName evidence="14">Endo-1,6-beta-D-glucanase B</fullName>
    </alternativeName>
    <alternativeName>
        <fullName evidence="16">Endo-1,6-beta-glucanase B</fullName>
    </alternativeName>
</protein>
<dbReference type="Gene3D" id="3.20.20.80">
    <property type="entry name" value="Glycosidases"/>
    <property type="match status" value="1"/>
</dbReference>
<evidence type="ECO:0000313" key="20">
    <source>
        <dbReference type="EMBL" id="KAH7118847.1"/>
    </source>
</evidence>
<dbReference type="GO" id="GO:0004338">
    <property type="term" value="F:glucan exo-1,3-beta-glucosidase activity"/>
    <property type="evidence" value="ECO:0007669"/>
    <property type="project" value="TreeGrafter"/>
</dbReference>
<comment type="caution">
    <text evidence="20">The sequence shown here is derived from an EMBL/GenBank/DDBJ whole genome shotgun (WGS) entry which is preliminary data.</text>
</comment>
<evidence type="ECO:0000256" key="16">
    <source>
        <dbReference type="ARBA" id="ARBA00043257"/>
    </source>
</evidence>
<dbReference type="Proteomes" id="UP000700596">
    <property type="component" value="Unassembled WGS sequence"/>
</dbReference>
<evidence type="ECO:0000256" key="8">
    <source>
        <dbReference type="ARBA" id="ARBA00023295"/>
    </source>
</evidence>
<evidence type="ECO:0000259" key="19">
    <source>
        <dbReference type="Pfam" id="PF00150"/>
    </source>
</evidence>
<comment type="subcellular location">
    <subcellularLocation>
        <location evidence="1">Secreted</location>
    </subcellularLocation>
</comment>
<keyword evidence="4 18" id="KW-0732">Signal</keyword>
<evidence type="ECO:0000256" key="9">
    <source>
        <dbReference type="ARBA" id="ARBA00023316"/>
    </source>
</evidence>
<evidence type="ECO:0000256" key="2">
    <source>
        <dbReference type="ARBA" id="ARBA00005641"/>
    </source>
</evidence>
<dbReference type="InterPro" id="IPR050386">
    <property type="entry name" value="Glycosyl_hydrolase_5"/>
</dbReference>
<evidence type="ECO:0000256" key="7">
    <source>
        <dbReference type="ARBA" id="ARBA00023277"/>
    </source>
</evidence>
<dbReference type="SUPFAM" id="SSF51445">
    <property type="entry name" value="(Trans)glycosidases"/>
    <property type="match status" value="1"/>
</dbReference>
<gene>
    <name evidence="20" type="ORF">B0J11DRAFT_591316</name>
</gene>
<evidence type="ECO:0000313" key="21">
    <source>
        <dbReference type="Proteomes" id="UP000700596"/>
    </source>
</evidence>
<organism evidence="20 21">
    <name type="scientific">Dendryphion nanum</name>
    <dbReference type="NCBI Taxonomy" id="256645"/>
    <lineage>
        <taxon>Eukaryota</taxon>
        <taxon>Fungi</taxon>
        <taxon>Dikarya</taxon>
        <taxon>Ascomycota</taxon>
        <taxon>Pezizomycotina</taxon>
        <taxon>Dothideomycetes</taxon>
        <taxon>Pleosporomycetidae</taxon>
        <taxon>Pleosporales</taxon>
        <taxon>Torulaceae</taxon>
        <taxon>Dendryphion</taxon>
    </lineage>
</organism>
<feature type="signal peptide" evidence="18">
    <location>
        <begin position="1"/>
        <end position="17"/>
    </location>
</feature>
<evidence type="ECO:0000256" key="12">
    <source>
        <dbReference type="ARBA" id="ARBA00037628"/>
    </source>
</evidence>
<keyword evidence="8 17" id="KW-0326">Glycosidase</keyword>
<evidence type="ECO:0000256" key="4">
    <source>
        <dbReference type="ARBA" id="ARBA00022729"/>
    </source>
</evidence>
<evidence type="ECO:0000256" key="6">
    <source>
        <dbReference type="ARBA" id="ARBA00023180"/>
    </source>
</evidence>
<dbReference type="PANTHER" id="PTHR31297:SF39">
    <property type="entry name" value="GLUCAN ENDO-1,6-BETA-GLUCOSIDASE B"/>
    <property type="match status" value="1"/>
</dbReference>
<keyword evidence="5 17" id="KW-0378">Hydrolase</keyword>